<dbReference type="InterPro" id="IPR013784">
    <property type="entry name" value="Carb-bd-like_fold"/>
</dbReference>
<dbReference type="Proteomes" id="UP000217465">
    <property type="component" value="Unassembled WGS sequence"/>
</dbReference>
<comment type="caution">
    <text evidence="11">The sequence shown here is derived from an EMBL/GenBank/DDBJ whole genome shotgun (WGS) entry which is preliminary data.</text>
</comment>
<evidence type="ECO:0000256" key="3">
    <source>
        <dbReference type="ARBA" id="ARBA00022801"/>
    </source>
</evidence>
<protein>
    <recommendedName>
        <fullName evidence="7">pullulanase</fullName>
        <ecNumber evidence="7">3.2.1.41</ecNumber>
    </recommendedName>
    <alternativeName>
        <fullName evidence="8">Alpha-dextrin endo-1,6-alpha-glucosidase</fullName>
    </alternativeName>
    <alternativeName>
        <fullName evidence="9">Pullulan 6-glucanohydrolase</fullName>
    </alternativeName>
</protein>
<dbReference type="NCBIfam" id="TIGR02104">
    <property type="entry name" value="pulA_typeI"/>
    <property type="match status" value="1"/>
</dbReference>
<evidence type="ECO:0000313" key="11">
    <source>
        <dbReference type="EMBL" id="PCH12128.1"/>
    </source>
</evidence>
<evidence type="ECO:0000256" key="8">
    <source>
        <dbReference type="ARBA" id="ARBA00029618"/>
    </source>
</evidence>
<dbReference type="Gene3D" id="2.60.40.1110">
    <property type="match status" value="1"/>
</dbReference>
<comment type="similarity">
    <text evidence="1">Belongs to the glycosyl hydrolase 13 family.</text>
</comment>
<evidence type="ECO:0000259" key="10">
    <source>
        <dbReference type="SMART" id="SM00642"/>
    </source>
</evidence>
<dbReference type="CDD" id="cd10315">
    <property type="entry name" value="CBM41_pullulanase"/>
    <property type="match status" value="1"/>
</dbReference>
<dbReference type="PANTHER" id="PTHR43002">
    <property type="entry name" value="GLYCOGEN DEBRANCHING ENZYME"/>
    <property type="match status" value="1"/>
</dbReference>
<evidence type="ECO:0000256" key="7">
    <source>
        <dbReference type="ARBA" id="ARBA00024062"/>
    </source>
</evidence>
<evidence type="ECO:0000256" key="1">
    <source>
        <dbReference type="ARBA" id="ARBA00008061"/>
    </source>
</evidence>
<dbReference type="EMBL" id="NSGR01000008">
    <property type="protein sequence ID" value="PCH12128.1"/>
    <property type="molecule type" value="Genomic_DNA"/>
</dbReference>
<dbReference type="GO" id="GO:0030246">
    <property type="term" value="F:carbohydrate binding"/>
    <property type="evidence" value="ECO:0007669"/>
    <property type="project" value="InterPro"/>
</dbReference>
<gene>
    <name evidence="11" type="primary">amyX</name>
    <name evidence="11" type="ORF">A9Y57_00843</name>
</gene>
<name>A0A854WCF5_9STRE</name>
<dbReference type="EC" id="3.2.1.41" evidence="7"/>
<reference evidence="11 12" key="1">
    <citation type="submission" date="2016-06" db="EMBL/GenBank/DDBJ databases">
        <authorList>
            <person name="Haines A.N."/>
            <person name="Council K.R."/>
        </authorList>
    </citation>
    <scope>NUCLEOTIDE SEQUENCE [LARGE SCALE GENOMIC DNA]</scope>
    <source>
        <strain evidence="11 12">SP158-29</strain>
    </source>
</reference>
<keyword evidence="4" id="KW-0106">Calcium</keyword>
<keyword evidence="2" id="KW-0732">Signal</keyword>
<evidence type="ECO:0000256" key="9">
    <source>
        <dbReference type="ARBA" id="ARBA00031076"/>
    </source>
</evidence>
<keyword evidence="3" id="KW-0378">Hydrolase</keyword>
<comment type="catalytic activity">
    <reaction evidence="6">
        <text>Hydrolysis of (1-&gt;6)-alpha-D-glucosidic linkages in pullulan, amylopectin and glycogen, and in the alpha- and beta-limit dextrins of amylopectin and glycogen.</text>
        <dbReference type="EC" id="3.2.1.41"/>
    </reaction>
</comment>
<evidence type="ECO:0000256" key="4">
    <source>
        <dbReference type="ARBA" id="ARBA00022837"/>
    </source>
</evidence>
<sequence length="770" mass="88755">MINNTVIVHYHSQAGKYFDLSLWQWQDGKLGNDAYFSKFDSFGAVAVLDYEAPYFLSHAYVIVKDQFWKKKTVDYRIEREYGLEKSEVWIVSDDPTPYYSRQAAVSSRNYRVRNAHAYDMAVNSQHFDKKWGFSGWLGYRYLENQTSFRLWAPTAEKVDLILFDSTDNTASVHRVYHMARGKGKNPDNHILNRHGIWEITIYGNHNYQSYVYRVHYRKRTFVETRDPYSIATTANGRRSVVIDPTNLVPEGFSVKHNQEATWRLDNPNQSVIYEMHVRDFSISETSGVSPENRGKFRGLFEKGTKNPQGDATCFDYVTNLGVTHIQLQPIFNHHQNIDEEGNYAYNWGYDPENFNVPEASYASTAHGPASSILELKEAIQAYHDAGLNVVIDVVFNHTYSSRDSAFQLSVPDYYYRMAPNGLFLNGSGCGNETASEKEMFRKYMIDSILYWVHEYNVDGFRFDLMGLHDVETMNQIRQAVDKVDPRIILYGEGWDMGTGLADYQKAKKENANLMPRIGFFNDTQRNAIKGAEVYGAFVEGFVSGAATEDVIAKAILGSDELNPYLSPEQVINYVEAHDNYNLNDLLWALNENDSIEIHTKRVQLATAMNILMQGITFMQLGQEFLRTKLHATGPLNELTQEDKHRAMNSYNASDSVNQVDWNLVTYEKDTIDFVKKLIFMKTKSDMFSFSTFDEIRRHVYIESATKGSGFICFTIKNSINYQFIFSIYGKRLRETKENDIIITNDKRFHNDDLIINNLTAMILDITEKPE</sequence>
<dbReference type="SUPFAM" id="SSF81296">
    <property type="entry name" value="E set domains"/>
    <property type="match status" value="1"/>
</dbReference>
<organism evidence="11 12">
    <name type="scientific">Streptococcus parauberis</name>
    <dbReference type="NCBI Taxonomy" id="1348"/>
    <lineage>
        <taxon>Bacteria</taxon>
        <taxon>Bacillati</taxon>
        <taxon>Bacillota</taxon>
        <taxon>Bacilli</taxon>
        <taxon>Lactobacillales</taxon>
        <taxon>Streptococcaceae</taxon>
        <taxon>Streptococcus</taxon>
    </lineage>
</organism>
<dbReference type="AlphaFoldDB" id="A0A854WCF5"/>
<dbReference type="CDD" id="cd02860">
    <property type="entry name" value="E_set_Pullulanase"/>
    <property type="match status" value="1"/>
</dbReference>
<evidence type="ECO:0000313" key="12">
    <source>
        <dbReference type="Proteomes" id="UP000217465"/>
    </source>
</evidence>
<dbReference type="InterPro" id="IPR014756">
    <property type="entry name" value="Ig_E-set"/>
</dbReference>
<dbReference type="SUPFAM" id="SSF49452">
    <property type="entry name" value="Starch-binding domain-like"/>
    <property type="match status" value="1"/>
</dbReference>
<dbReference type="SMART" id="SM00642">
    <property type="entry name" value="Aamy"/>
    <property type="match status" value="1"/>
</dbReference>
<dbReference type="InterPro" id="IPR005323">
    <property type="entry name" value="CBM41_pullulanase"/>
</dbReference>
<evidence type="ECO:0000256" key="6">
    <source>
        <dbReference type="ARBA" id="ARBA00023965"/>
    </source>
</evidence>
<dbReference type="GO" id="GO:0051060">
    <property type="term" value="F:pullulanase activity"/>
    <property type="evidence" value="ECO:0007669"/>
    <property type="project" value="UniProtKB-EC"/>
</dbReference>
<evidence type="ECO:0000256" key="5">
    <source>
        <dbReference type="ARBA" id="ARBA00023295"/>
    </source>
</evidence>
<accession>A0A854WCF5</accession>
<dbReference type="InterPro" id="IPR017853">
    <property type="entry name" value="GH"/>
</dbReference>
<dbReference type="GO" id="GO:0005975">
    <property type="term" value="P:carbohydrate metabolic process"/>
    <property type="evidence" value="ECO:0007669"/>
    <property type="project" value="InterPro"/>
</dbReference>
<dbReference type="InterPro" id="IPR013783">
    <property type="entry name" value="Ig-like_fold"/>
</dbReference>
<dbReference type="Gene3D" id="2.60.40.10">
    <property type="entry name" value="Immunoglobulins"/>
    <property type="match status" value="1"/>
</dbReference>
<feature type="domain" description="Glycosyl hydrolase family 13 catalytic" evidence="10">
    <location>
        <begin position="274"/>
        <end position="681"/>
    </location>
</feature>
<dbReference type="RefSeq" id="WP_096633476.1">
    <property type="nucleotide sequence ID" value="NZ_NSGR01000008.1"/>
</dbReference>
<evidence type="ECO:0000256" key="2">
    <source>
        <dbReference type="ARBA" id="ARBA00022729"/>
    </source>
</evidence>
<dbReference type="InterPro" id="IPR004193">
    <property type="entry name" value="Glyco_hydro_13_N"/>
</dbReference>
<dbReference type="InterPro" id="IPR011840">
    <property type="entry name" value="PulA_typeI"/>
</dbReference>
<dbReference type="Pfam" id="PF00128">
    <property type="entry name" value="Alpha-amylase"/>
    <property type="match status" value="1"/>
</dbReference>
<dbReference type="Pfam" id="PF03714">
    <property type="entry name" value="PUD"/>
    <property type="match status" value="1"/>
</dbReference>
<dbReference type="Pfam" id="PF02922">
    <property type="entry name" value="CBM_48"/>
    <property type="match status" value="1"/>
</dbReference>
<dbReference type="CDD" id="cd11341">
    <property type="entry name" value="AmyAc_Pullulanase_LD-like"/>
    <property type="match status" value="1"/>
</dbReference>
<dbReference type="InterPro" id="IPR006047">
    <property type="entry name" value="GH13_cat_dom"/>
</dbReference>
<keyword evidence="5" id="KW-0326">Glycosidase</keyword>
<proteinExistence type="inferred from homology"/>
<dbReference type="Gene3D" id="3.20.20.80">
    <property type="entry name" value="Glycosidases"/>
    <property type="match status" value="1"/>
</dbReference>
<dbReference type="SUPFAM" id="SSF51445">
    <property type="entry name" value="(Trans)glycosidases"/>
    <property type="match status" value="1"/>
</dbReference>